<dbReference type="InterPro" id="IPR051257">
    <property type="entry name" value="Diverse_CBS-Domain"/>
</dbReference>
<dbReference type="Gene3D" id="3.10.580.10">
    <property type="entry name" value="CBS-domain"/>
    <property type="match status" value="1"/>
</dbReference>
<dbReference type="EMBL" id="FNMY01000001">
    <property type="protein sequence ID" value="SDW13704.1"/>
    <property type="molecule type" value="Genomic_DNA"/>
</dbReference>
<dbReference type="RefSeq" id="WP_090294530.1">
    <property type="nucleotide sequence ID" value="NZ_FNKI01000002.1"/>
</dbReference>
<evidence type="ECO:0000313" key="5">
    <source>
        <dbReference type="Proteomes" id="UP000199592"/>
    </source>
</evidence>
<dbReference type="PROSITE" id="PS51371">
    <property type="entry name" value="CBS"/>
    <property type="match status" value="2"/>
</dbReference>
<reference evidence="5" key="1">
    <citation type="submission" date="2016-10" db="EMBL/GenBank/DDBJ databases">
        <authorList>
            <person name="Varghese N."/>
            <person name="Submissions S."/>
        </authorList>
    </citation>
    <scope>NUCLEOTIDE SEQUENCE [LARGE SCALE GENOMIC DNA]</scope>
    <source>
        <strain evidence="5">DSM 25030</strain>
    </source>
</reference>
<dbReference type="Pfam" id="PF00571">
    <property type="entry name" value="CBS"/>
    <property type="match status" value="2"/>
</dbReference>
<protein>
    <submittedName>
        <fullName evidence="4">CBS domain-containing protein</fullName>
    </submittedName>
</protein>
<evidence type="ECO:0000259" key="3">
    <source>
        <dbReference type="PROSITE" id="PS51371"/>
    </source>
</evidence>
<dbReference type="SMART" id="SM00116">
    <property type="entry name" value="CBS"/>
    <property type="match status" value="2"/>
</dbReference>
<evidence type="ECO:0000256" key="2">
    <source>
        <dbReference type="PROSITE-ProRule" id="PRU00703"/>
    </source>
</evidence>
<dbReference type="OrthoDB" id="1119899at2"/>
<dbReference type="InterPro" id="IPR000644">
    <property type="entry name" value="CBS_dom"/>
</dbReference>
<keyword evidence="1 2" id="KW-0129">CBS domain</keyword>
<name>A0A1H2R488_9FLAO</name>
<evidence type="ECO:0000256" key="1">
    <source>
        <dbReference type="ARBA" id="ARBA00023122"/>
    </source>
</evidence>
<evidence type="ECO:0000313" key="4">
    <source>
        <dbReference type="EMBL" id="SDW13704.1"/>
    </source>
</evidence>
<feature type="domain" description="CBS" evidence="3">
    <location>
        <begin position="11"/>
        <end position="67"/>
    </location>
</feature>
<organism evidence="4 5">
    <name type="scientific">Flagellimonas zhangzhouensis</name>
    <dbReference type="NCBI Taxonomy" id="1073328"/>
    <lineage>
        <taxon>Bacteria</taxon>
        <taxon>Pseudomonadati</taxon>
        <taxon>Bacteroidota</taxon>
        <taxon>Flavobacteriia</taxon>
        <taxon>Flavobacteriales</taxon>
        <taxon>Flavobacteriaceae</taxon>
        <taxon>Flagellimonas</taxon>
    </lineage>
</organism>
<dbReference type="SUPFAM" id="SSF54631">
    <property type="entry name" value="CBS-domain pair"/>
    <property type="match status" value="1"/>
</dbReference>
<dbReference type="PANTHER" id="PTHR43080">
    <property type="entry name" value="CBS DOMAIN-CONTAINING PROTEIN CBSX3, MITOCHONDRIAL"/>
    <property type="match status" value="1"/>
</dbReference>
<dbReference type="PANTHER" id="PTHR43080:SF2">
    <property type="entry name" value="CBS DOMAIN-CONTAINING PROTEIN"/>
    <property type="match status" value="1"/>
</dbReference>
<accession>A0A1H2R488</accession>
<dbReference type="AlphaFoldDB" id="A0A1H2R488"/>
<feature type="domain" description="CBS" evidence="3">
    <location>
        <begin position="86"/>
        <end position="140"/>
    </location>
</feature>
<sequence length="140" mass="15835">MKTGIPVSKIMTKKLVTLSPKDDLVTAEKLFKKHHIRHIPVVEGKIIKGMLSYTDLLRISFADAVDEHEEFVDTIVYNMFTIPQVMVNDVVCVTSDTTIREVAETLSKREFHAMPVVDDGKIKGIVTTTDLIKYFLKAIE</sequence>
<dbReference type="InterPro" id="IPR046342">
    <property type="entry name" value="CBS_dom_sf"/>
</dbReference>
<gene>
    <name evidence="4" type="ORF">SAMN04487892_0460</name>
</gene>
<dbReference type="Proteomes" id="UP000199592">
    <property type="component" value="Unassembled WGS sequence"/>
</dbReference>
<proteinExistence type="predicted"/>
<keyword evidence="5" id="KW-1185">Reference proteome</keyword>
<dbReference type="STRING" id="1073328.SAMN05216294_1809"/>